<accession>A0AAE1FD40</accession>
<feature type="transmembrane region" description="Helical" evidence="2">
    <location>
        <begin position="161"/>
        <end position="180"/>
    </location>
</feature>
<feature type="transmembrane region" description="Helical" evidence="2">
    <location>
        <begin position="503"/>
        <end position="520"/>
    </location>
</feature>
<reference evidence="3" key="1">
    <citation type="submission" date="2023-10" db="EMBL/GenBank/DDBJ databases">
        <title>Genome assemblies of two species of porcelain crab, Petrolisthes cinctipes and Petrolisthes manimaculis (Anomura: Porcellanidae).</title>
        <authorList>
            <person name="Angst P."/>
        </authorList>
    </citation>
    <scope>NUCLEOTIDE SEQUENCE</scope>
    <source>
        <strain evidence="3">PB745_01</strain>
        <tissue evidence="3">Gill</tissue>
    </source>
</reference>
<protein>
    <recommendedName>
        <fullName evidence="5">Transmembrane protein</fullName>
    </recommendedName>
</protein>
<keyword evidence="2" id="KW-0812">Transmembrane</keyword>
<feature type="transmembrane region" description="Helical" evidence="2">
    <location>
        <begin position="123"/>
        <end position="141"/>
    </location>
</feature>
<evidence type="ECO:0000256" key="1">
    <source>
        <dbReference type="SAM" id="MobiDB-lite"/>
    </source>
</evidence>
<dbReference type="PANTHER" id="PTHR35555:SF3">
    <property type="entry name" value="ENDONUCLEASE-REVERSE TRANSCRIPTASE"/>
    <property type="match status" value="1"/>
</dbReference>
<dbReference type="PANTHER" id="PTHR35555">
    <property type="entry name" value="ENDONUCLEASE-REVERSE TRANSCRIPTASE"/>
    <property type="match status" value="1"/>
</dbReference>
<evidence type="ECO:0000313" key="3">
    <source>
        <dbReference type="EMBL" id="KAK3870543.1"/>
    </source>
</evidence>
<evidence type="ECO:0000313" key="4">
    <source>
        <dbReference type="Proteomes" id="UP001286313"/>
    </source>
</evidence>
<keyword evidence="2" id="KW-0472">Membrane</keyword>
<keyword evidence="4" id="KW-1185">Reference proteome</keyword>
<organism evidence="3 4">
    <name type="scientific">Petrolisthes cinctipes</name>
    <name type="common">Flat porcelain crab</name>
    <dbReference type="NCBI Taxonomy" id="88211"/>
    <lineage>
        <taxon>Eukaryota</taxon>
        <taxon>Metazoa</taxon>
        <taxon>Ecdysozoa</taxon>
        <taxon>Arthropoda</taxon>
        <taxon>Crustacea</taxon>
        <taxon>Multicrustacea</taxon>
        <taxon>Malacostraca</taxon>
        <taxon>Eumalacostraca</taxon>
        <taxon>Eucarida</taxon>
        <taxon>Decapoda</taxon>
        <taxon>Pleocyemata</taxon>
        <taxon>Anomura</taxon>
        <taxon>Galatheoidea</taxon>
        <taxon>Porcellanidae</taxon>
        <taxon>Petrolisthes</taxon>
    </lineage>
</organism>
<evidence type="ECO:0008006" key="5">
    <source>
        <dbReference type="Google" id="ProtNLM"/>
    </source>
</evidence>
<dbReference type="AlphaFoldDB" id="A0AAE1FD40"/>
<sequence>MVPDTSKPAIMSRPRSASIASLEYYRTQVTAREELHSPVEETPDRVDRHTQQSRRIPYWLWFIIAKSLGIKLHEGDRPYVATVLYTFTFMSALGFFLSTWWFTGYDIVSDYTKTTVIDGTADIFFTLLWGALGVYANKLAYKLFSHKKFLDMLRLHSKTILKMNASIVVFILMLLIALFSNLNSFVDFKDETCKTVSLEVLVCKVRYTFRVLYSVFAVLWNSLVAFVLVSTCRTHVIGIRKFMQALEQDARIYESRYLGVVQQVNTTRPVLEEYTWLDEDYLDDLRDTSGGELENNSSILIPQQRPERTNTEEGSDASLSGPPQVDHLTRVPFSSSPSSGSIVSGLRSHSCQASAVLPPDPDQARRVSLSSSGIHSCQPSVKPLMSNSEILFRYWKIQTRLRMSSVALQRWMMSVLCLVVMWLAMNLIAWLNFDPTLIDLANFFLPLMLLPLISSAYAEVNQEGLRLLKFICPVEERLRMLYVLQNSPLQMTVYGFSLSYSTITTAAFGVLLAFASKVLIQEISAIQVRMMAACCRRYIVQDIVDVSTNASVQMQKNSDVPRRQYTEAFAYASPSLTSLWRSFNGASGRLQQQQQGRSFSATPTVISVSSGGFEW</sequence>
<evidence type="ECO:0000256" key="2">
    <source>
        <dbReference type="SAM" id="Phobius"/>
    </source>
</evidence>
<dbReference type="EMBL" id="JAWQEG010002650">
    <property type="protein sequence ID" value="KAK3870543.1"/>
    <property type="molecule type" value="Genomic_DNA"/>
</dbReference>
<feature type="transmembrane region" description="Helical" evidence="2">
    <location>
        <begin position="411"/>
        <end position="431"/>
    </location>
</feature>
<name>A0AAE1FD40_PETCI</name>
<keyword evidence="2" id="KW-1133">Transmembrane helix</keyword>
<proteinExistence type="predicted"/>
<feature type="region of interest" description="Disordered" evidence="1">
    <location>
        <begin position="287"/>
        <end position="345"/>
    </location>
</feature>
<feature type="transmembrane region" description="Helical" evidence="2">
    <location>
        <begin position="211"/>
        <end position="232"/>
    </location>
</feature>
<gene>
    <name evidence="3" type="ORF">Pcinc_024240</name>
</gene>
<comment type="caution">
    <text evidence="3">The sequence shown here is derived from an EMBL/GenBank/DDBJ whole genome shotgun (WGS) entry which is preliminary data.</text>
</comment>
<feature type="compositionally biased region" description="Low complexity" evidence="1">
    <location>
        <begin position="334"/>
        <end position="345"/>
    </location>
</feature>
<dbReference type="Proteomes" id="UP001286313">
    <property type="component" value="Unassembled WGS sequence"/>
</dbReference>
<feature type="transmembrane region" description="Helical" evidence="2">
    <location>
        <begin position="79"/>
        <end position="103"/>
    </location>
</feature>